<dbReference type="OrthoDB" id="9813282at2"/>
<dbReference type="PANTHER" id="PTHR21660:SF1">
    <property type="entry name" value="ACYL-COENZYME A THIOESTERASE 13"/>
    <property type="match status" value="1"/>
</dbReference>
<evidence type="ECO:0000259" key="3">
    <source>
        <dbReference type="Pfam" id="PF03061"/>
    </source>
</evidence>
<dbReference type="EMBL" id="SGXC01000002">
    <property type="protein sequence ID" value="RZS81935.1"/>
    <property type="molecule type" value="Genomic_DNA"/>
</dbReference>
<dbReference type="InterPro" id="IPR029069">
    <property type="entry name" value="HotDog_dom_sf"/>
</dbReference>
<organism evidence="4 5">
    <name type="scientific">Pigmentiphaga kullae</name>
    <dbReference type="NCBI Taxonomy" id="151784"/>
    <lineage>
        <taxon>Bacteria</taxon>
        <taxon>Pseudomonadati</taxon>
        <taxon>Pseudomonadota</taxon>
        <taxon>Betaproteobacteria</taxon>
        <taxon>Burkholderiales</taxon>
        <taxon>Alcaligenaceae</taxon>
        <taxon>Pigmentiphaga</taxon>
    </lineage>
</organism>
<evidence type="ECO:0000313" key="5">
    <source>
        <dbReference type="Proteomes" id="UP000292445"/>
    </source>
</evidence>
<dbReference type="RefSeq" id="WP_130360066.1">
    <property type="nucleotide sequence ID" value="NZ_SGXC01000002.1"/>
</dbReference>
<comment type="similarity">
    <text evidence="1">Belongs to the thioesterase PaaI family.</text>
</comment>
<dbReference type="Gene3D" id="3.10.129.10">
    <property type="entry name" value="Hotdog Thioesterase"/>
    <property type="match status" value="1"/>
</dbReference>
<dbReference type="SUPFAM" id="SSF54637">
    <property type="entry name" value="Thioesterase/thiol ester dehydrase-isomerase"/>
    <property type="match status" value="1"/>
</dbReference>
<gene>
    <name evidence="4" type="ORF">EV675_4566</name>
</gene>
<dbReference type="GO" id="GO:0047617">
    <property type="term" value="F:fatty acyl-CoA hydrolase activity"/>
    <property type="evidence" value="ECO:0007669"/>
    <property type="project" value="InterPro"/>
</dbReference>
<evidence type="ECO:0000256" key="1">
    <source>
        <dbReference type="ARBA" id="ARBA00008324"/>
    </source>
</evidence>
<dbReference type="InterPro" id="IPR006683">
    <property type="entry name" value="Thioestr_dom"/>
</dbReference>
<dbReference type="AlphaFoldDB" id="A0A4Q7NFW5"/>
<reference evidence="4 5" key="1">
    <citation type="submission" date="2019-02" db="EMBL/GenBank/DDBJ databases">
        <title>Genomic Encyclopedia of Type Strains, Phase IV (KMG-IV): sequencing the most valuable type-strain genomes for metagenomic binning, comparative biology and taxonomic classification.</title>
        <authorList>
            <person name="Goeker M."/>
        </authorList>
    </citation>
    <scope>NUCLEOTIDE SEQUENCE [LARGE SCALE GENOMIC DNA]</scope>
    <source>
        <strain evidence="4 5">K24</strain>
    </source>
</reference>
<comment type="caution">
    <text evidence="4">The sequence shown here is derived from an EMBL/GenBank/DDBJ whole genome shotgun (WGS) entry which is preliminary data.</text>
</comment>
<proteinExistence type="inferred from homology"/>
<dbReference type="Proteomes" id="UP000292445">
    <property type="component" value="Unassembled WGS sequence"/>
</dbReference>
<dbReference type="NCBIfam" id="TIGR00369">
    <property type="entry name" value="unchar_dom_1"/>
    <property type="match status" value="1"/>
</dbReference>
<protein>
    <submittedName>
        <fullName evidence="4">Uncharacterized protein (TIGR00369 family)</fullName>
    </submittedName>
</protein>
<keyword evidence="5" id="KW-1185">Reference proteome</keyword>
<dbReference type="InterPro" id="IPR039298">
    <property type="entry name" value="ACOT13"/>
</dbReference>
<dbReference type="InterPro" id="IPR003736">
    <property type="entry name" value="PAAI_dom"/>
</dbReference>
<feature type="domain" description="Thioesterase" evidence="3">
    <location>
        <begin position="60"/>
        <end position="134"/>
    </location>
</feature>
<dbReference type="Pfam" id="PF03061">
    <property type="entry name" value="4HBT"/>
    <property type="match status" value="1"/>
</dbReference>
<dbReference type="CDD" id="cd03443">
    <property type="entry name" value="PaaI_thioesterase"/>
    <property type="match status" value="1"/>
</dbReference>
<sequence length="154" mass="15931">MDSPESCAVLEPQAVIPTGPLAGSALAPFAAWLGIAVHEADLGRSRLVMTASARLANRRGVIHGGAIATLMDSSMAIATRTIESGLETSGTVDLNIHFIAPGRGDLTARAEVRHAGGSIAFCQCEVRDEAGTLVATAMSSFKLRRPRPSPAGPE</sequence>
<name>A0A4Q7NFW5_9BURK</name>
<dbReference type="PANTHER" id="PTHR21660">
    <property type="entry name" value="THIOESTERASE SUPERFAMILY MEMBER-RELATED"/>
    <property type="match status" value="1"/>
</dbReference>
<evidence type="ECO:0000256" key="2">
    <source>
        <dbReference type="ARBA" id="ARBA00022801"/>
    </source>
</evidence>
<keyword evidence="2" id="KW-0378">Hydrolase</keyword>
<evidence type="ECO:0000313" key="4">
    <source>
        <dbReference type="EMBL" id="RZS81935.1"/>
    </source>
</evidence>
<accession>A0A4Q7NFW5</accession>